<dbReference type="Proteomes" id="UP000027059">
    <property type="component" value="Chromosome"/>
</dbReference>
<dbReference type="OrthoDB" id="9814241at2"/>
<evidence type="ECO:0000313" key="2">
    <source>
        <dbReference type="EMBL" id="AIA31427.1"/>
    </source>
</evidence>
<evidence type="ECO:0000256" key="1">
    <source>
        <dbReference type="SAM" id="SignalP"/>
    </source>
</evidence>
<sequence>MTRDFPHRIVVLLLLAVIAGFVLTSAARADPLTAELEGGESIFSQNSWYYYGQVGVFSPLNLKTSTGHASDNPSVGTAATSGPTLHLFVQVNDLVYLTSPAPTPHSFDSYQGVNPAVGIRFPIPGGFVEGDAGVAIAEAFQPFSPVTVQTGLFLQGEFYRSLGPGAFDLFADYTGYIAFAYVQGRYLIPVYQGPHFSLFAGPEDIGEFSYNYWAGQGGGVIGLQVPAIKSYLTFDAGLLRSSAGEGAGGYEGFSWYVSF</sequence>
<accession>A0A059Y1R2</accession>
<reference evidence="2 3" key="2">
    <citation type="journal article" date="2015" name="Biomed. Res. Int.">
        <title>Effects of Arsenite Resistance on the Growth and Functional Gene Expression of Leptospirillum ferriphilum and Acidithiobacillus thiooxidans in Pure Culture and Coculture.</title>
        <authorList>
            <person name="Jiang H."/>
            <person name="Liang Y."/>
            <person name="Yin H."/>
            <person name="Xiao Y."/>
            <person name="Guo X."/>
            <person name="Xu Y."/>
            <person name="Hu Q."/>
            <person name="Liu H."/>
            <person name="Liu X."/>
        </authorList>
    </citation>
    <scope>NUCLEOTIDE SEQUENCE [LARGE SCALE GENOMIC DNA]</scope>
    <source>
        <strain evidence="2 3">YSK</strain>
    </source>
</reference>
<protein>
    <submittedName>
        <fullName evidence="2">Uncharacterized protein</fullName>
    </submittedName>
</protein>
<dbReference type="AlphaFoldDB" id="A0A059Y1R2"/>
<organism evidence="2 3">
    <name type="scientific">Leptospirillum ferriphilum YSK</name>
    <dbReference type="NCBI Taxonomy" id="1441628"/>
    <lineage>
        <taxon>Bacteria</taxon>
        <taxon>Pseudomonadati</taxon>
        <taxon>Nitrospirota</taxon>
        <taxon>Nitrospiria</taxon>
        <taxon>Nitrospirales</taxon>
        <taxon>Nitrospiraceae</taxon>
        <taxon>Leptospirillum</taxon>
    </lineage>
</organism>
<dbReference type="RefSeq" id="WP_038504373.1">
    <property type="nucleotide sequence ID" value="NZ_CP007243.1"/>
</dbReference>
<proteinExistence type="predicted"/>
<dbReference type="EMBL" id="CP007243">
    <property type="protein sequence ID" value="AIA31427.1"/>
    <property type="molecule type" value="Genomic_DNA"/>
</dbReference>
<keyword evidence="1" id="KW-0732">Signal</keyword>
<keyword evidence="3" id="KW-1185">Reference proteome</keyword>
<gene>
    <name evidence="2" type="ORF">Y981_01455</name>
</gene>
<feature type="signal peptide" evidence="1">
    <location>
        <begin position="1"/>
        <end position="29"/>
    </location>
</feature>
<feature type="chain" id="PRO_5001581721" evidence="1">
    <location>
        <begin position="30"/>
        <end position="259"/>
    </location>
</feature>
<name>A0A059Y1R2_9BACT</name>
<reference evidence="3" key="1">
    <citation type="submission" date="2014-02" db="EMBL/GenBank/DDBJ databases">
        <title>Complete genome sequence and comparative genomic analysis of the nitrogen-fixing bacterium Leptospirillum ferriphilum YSK.</title>
        <authorList>
            <person name="Guo X."/>
            <person name="Yin H."/>
            <person name="Liang Y."/>
            <person name="Hu Q."/>
            <person name="Ma L."/>
            <person name="Xiao Y."/>
            <person name="Zhang X."/>
            <person name="Qiu G."/>
            <person name="Liu X."/>
        </authorList>
    </citation>
    <scope>NUCLEOTIDE SEQUENCE [LARGE SCALE GENOMIC DNA]</scope>
    <source>
        <strain evidence="3">YSK</strain>
    </source>
</reference>
<dbReference type="HOGENOM" id="CLU_1076880_0_0_0"/>
<dbReference type="KEGG" id="lfp:Y981_01455"/>
<evidence type="ECO:0000313" key="3">
    <source>
        <dbReference type="Proteomes" id="UP000027059"/>
    </source>
</evidence>